<dbReference type="SMART" id="SM00380">
    <property type="entry name" value="AP2"/>
    <property type="match status" value="1"/>
</dbReference>
<dbReference type="InterPro" id="IPR036955">
    <property type="entry name" value="AP2/ERF_dom_sf"/>
</dbReference>
<evidence type="ECO:0000256" key="7">
    <source>
        <dbReference type="ARBA" id="ARBA00024343"/>
    </source>
</evidence>
<evidence type="ECO:0000256" key="6">
    <source>
        <dbReference type="ARBA" id="ARBA00023242"/>
    </source>
</evidence>
<reference evidence="9" key="2">
    <citation type="submission" date="2015-06" db="UniProtKB">
        <authorList>
            <consortium name="EnsemblPlants"/>
        </authorList>
    </citation>
    <scope>IDENTIFICATION</scope>
    <source>
        <strain evidence="9">DM1-3 516 R44</strain>
    </source>
</reference>
<dbReference type="EnsemblPlants" id="PGSC0003DMT400090651">
    <property type="protein sequence ID" value="PGSC0003DMT400090651"/>
    <property type="gene ID" value="PGSC0003DMG400040222"/>
</dbReference>
<evidence type="ECO:0000256" key="2">
    <source>
        <dbReference type="ARBA" id="ARBA00023015"/>
    </source>
</evidence>
<keyword evidence="5" id="KW-0804">Transcription</keyword>
<evidence type="ECO:0000256" key="3">
    <source>
        <dbReference type="ARBA" id="ARBA00023125"/>
    </source>
</evidence>
<accession>M1DKV5</accession>
<dbReference type="SUPFAM" id="SSF54171">
    <property type="entry name" value="DNA-binding domain"/>
    <property type="match status" value="1"/>
</dbReference>
<dbReference type="InterPro" id="IPR001471">
    <property type="entry name" value="AP2/ERF_dom"/>
</dbReference>
<keyword evidence="3" id="KW-0238">DNA-binding</keyword>
<dbReference type="Gene3D" id="3.30.730.10">
    <property type="entry name" value="AP2/ERF domain"/>
    <property type="match status" value="1"/>
</dbReference>
<dbReference type="GO" id="GO:0003677">
    <property type="term" value="F:DNA binding"/>
    <property type="evidence" value="ECO:0007669"/>
    <property type="project" value="UniProtKB-KW"/>
</dbReference>
<feature type="domain" description="AP2/ERF" evidence="8">
    <location>
        <begin position="25"/>
        <end position="82"/>
    </location>
</feature>
<dbReference type="PROSITE" id="PS51032">
    <property type="entry name" value="AP2_ERF"/>
    <property type="match status" value="1"/>
</dbReference>
<evidence type="ECO:0000256" key="1">
    <source>
        <dbReference type="ARBA" id="ARBA00004123"/>
    </source>
</evidence>
<evidence type="ECO:0000256" key="4">
    <source>
        <dbReference type="ARBA" id="ARBA00023159"/>
    </source>
</evidence>
<dbReference type="eggNOG" id="ENOG502QQ5M">
    <property type="taxonomic scope" value="Eukaryota"/>
</dbReference>
<dbReference type="PANTHER" id="PTHR31839:SF69">
    <property type="entry name" value="DEHYDRATION-RESPONSIVE ELEMENT-BINDING PROTEIN 1B"/>
    <property type="match status" value="1"/>
</dbReference>
<evidence type="ECO:0000259" key="8">
    <source>
        <dbReference type="PROSITE" id="PS51032"/>
    </source>
</evidence>
<dbReference type="InParanoid" id="M1DKV5"/>
<dbReference type="PANTHER" id="PTHR31839">
    <property type="entry name" value="DEHYDRATION-RESPONSIVE ELEMENT-BINDING PROTEIN 1D"/>
    <property type="match status" value="1"/>
</dbReference>
<dbReference type="InterPro" id="IPR045277">
    <property type="entry name" value="DRE1A-I"/>
</dbReference>
<dbReference type="Pfam" id="PF00847">
    <property type="entry name" value="AP2"/>
    <property type="match status" value="1"/>
</dbReference>
<dbReference type="OMA" id="DIDMSLW"/>
<dbReference type="AlphaFoldDB" id="M1DKV5"/>
<reference evidence="10" key="1">
    <citation type="journal article" date="2011" name="Nature">
        <title>Genome sequence and analysis of the tuber crop potato.</title>
        <authorList>
            <consortium name="The Potato Genome Sequencing Consortium"/>
        </authorList>
    </citation>
    <scope>NUCLEOTIDE SEQUENCE [LARGE SCALE GENOMIC DNA]</scope>
    <source>
        <strain evidence="10">cv. DM1-3 516 R44</strain>
    </source>
</reference>
<comment type="subcellular location">
    <subcellularLocation>
        <location evidence="1">Nucleus</location>
    </subcellularLocation>
</comment>
<evidence type="ECO:0000313" key="9">
    <source>
        <dbReference type="EnsemblPlants" id="PGSC0003DMT400090651"/>
    </source>
</evidence>
<sequence length="329" mass="36720">MLLLASKIPKKRGGRKKFRETRHPVYRGVRWKNFEKWVSEVRVPGKKSRIWLGTFPNAEMAARAHDVAVMALKGRSACLNFADSAWRLPVPASATAKDIQKAAAEATETFRASESLERENSEEVVVNNDDHYVVDSGWRLAIPASAAARDIQKATAEAAEAFRPSESSKGEYFEEVDSTWRLSISASAAAKHIQKAAAEAFCHSESSEGENYSEEVIINDDQLITQYLIDSTWRLPIPASVAAKAATEAFCPSKSSEGENSEEVTIDEQVIQDIVVPKFTEYNELFMDEEAIFYMPELLVNMAEGLMLPPPQCTYGMEPHDIDMSLWSY</sequence>
<dbReference type="Proteomes" id="UP000011115">
    <property type="component" value="Unassembled WGS sequence"/>
</dbReference>
<keyword evidence="6" id="KW-0539">Nucleus</keyword>
<dbReference type="Gramene" id="PGSC0003DMT400090651">
    <property type="protein sequence ID" value="PGSC0003DMT400090651"/>
    <property type="gene ID" value="PGSC0003DMG400040222"/>
</dbReference>
<dbReference type="CDD" id="cd00018">
    <property type="entry name" value="AP2"/>
    <property type="match status" value="1"/>
</dbReference>
<comment type="similarity">
    <text evidence="7">Belongs to the AP2/ERF transcription factor family. ERF subfamily.</text>
</comment>
<evidence type="ECO:0000313" key="10">
    <source>
        <dbReference type="Proteomes" id="UP000011115"/>
    </source>
</evidence>
<dbReference type="HOGENOM" id="CLU_063331_1_0_1"/>
<dbReference type="PRINTS" id="PR00367">
    <property type="entry name" value="ETHRSPELEMNT"/>
</dbReference>
<proteinExistence type="inferred from homology"/>
<evidence type="ECO:0000256" key="5">
    <source>
        <dbReference type="ARBA" id="ARBA00023163"/>
    </source>
</evidence>
<dbReference type="GO" id="GO:0005634">
    <property type="term" value="C:nucleus"/>
    <property type="evidence" value="ECO:0007669"/>
    <property type="project" value="UniProtKB-SubCell"/>
</dbReference>
<organism evidence="9 10">
    <name type="scientific">Solanum tuberosum</name>
    <name type="common">Potato</name>
    <dbReference type="NCBI Taxonomy" id="4113"/>
    <lineage>
        <taxon>Eukaryota</taxon>
        <taxon>Viridiplantae</taxon>
        <taxon>Streptophyta</taxon>
        <taxon>Embryophyta</taxon>
        <taxon>Tracheophyta</taxon>
        <taxon>Spermatophyta</taxon>
        <taxon>Magnoliopsida</taxon>
        <taxon>eudicotyledons</taxon>
        <taxon>Gunneridae</taxon>
        <taxon>Pentapetalae</taxon>
        <taxon>asterids</taxon>
        <taxon>lamiids</taxon>
        <taxon>Solanales</taxon>
        <taxon>Solanaceae</taxon>
        <taxon>Solanoideae</taxon>
        <taxon>Solaneae</taxon>
        <taxon>Solanum</taxon>
    </lineage>
</organism>
<keyword evidence="2" id="KW-0805">Transcription regulation</keyword>
<dbReference type="GO" id="GO:0003700">
    <property type="term" value="F:DNA-binding transcription factor activity"/>
    <property type="evidence" value="ECO:0007669"/>
    <property type="project" value="InterPro"/>
</dbReference>
<dbReference type="PaxDb" id="4113-PGSC0003DMT400090651"/>
<keyword evidence="4" id="KW-0010">Activator</keyword>
<protein>
    <submittedName>
        <fullName evidence="9">Dehydration-responsive element-binding protein 1B</fullName>
    </submittedName>
</protein>
<name>M1DKV5_SOLTU</name>
<dbReference type="InterPro" id="IPR016177">
    <property type="entry name" value="DNA-bd_dom_sf"/>
</dbReference>
<keyword evidence="10" id="KW-1185">Reference proteome</keyword>